<name>A0A7J8F0S5_ROUAE</name>
<dbReference type="AlphaFoldDB" id="A0A7J8F0S5"/>
<evidence type="ECO:0000313" key="1">
    <source>
        <dbReference type="EMBL" id="KAF6441185.1"/>
    </source>
</evidence>
<gene>
    <name evidence="1" type="ORF">HJG63_012335</name>
</gene>
<organism evidence="1 2">
    <name type="scientific">Rousettus aegyptiacus</name>
    <name type="common">Egyptian fruit bat</name>
    <name type="synonym">Pteropus aegyptiacus</name>
    <dbReference type="NCBI Taxonomy" id="9407"/>
    <lineage>
        <taxon>Eukaryota</taxon>
        <taxon>Metazoa</taxon>
        <taxon>Chordata</taxon>
        <taxon>Craniata</taxon>
        <taxon>Vertebrata</taxon>
        <taxon>Euteleostomi</taxon>
        <taxon>Mammalia</taxon>
        <taxon>Eutheria</taxon>
        <taxon>Laurasiatheria</taxon>
        <taxon>Chiroptera</taxon>
        <taxon>Yinpterochiroptera</taxon>
        <taxon>Pteropodoidea</taxon>
        <taxon>Pteropodidae</taxon>
        <taxon>Rousettinae</taxon>
        <taxon>Rousettus</taxon>
    </lineage>
</organism>
<keyword evidence="2" id="KW-1185">Reference proteome</keyword>
<reference evidence="1 2" key="1">
    <citation type="journal article" date="2020" name="Nature">
        <title>Six reference-quality genomes reveal evolution of bat adaptations.</title>
        <authorList>
            <person name="Jebb D."/>
            <person name="Huang Z."/>
            <person name="Pippel M."/>
            <person name="Hughes G.M."/>
            <person name="Lavrichenko K."/>
            <person name="Devanna P."/>
            <person name="Winkler S."/>
            <person name="Jermiin L.S."/>
            <person name="Skirmuntt E.C."/>
            <person name="Katzourakis A."/>
            <person name="Burkitt-Gray L."/>
            <person name="Ray D.A."/>
            <person name="Sullivan K.A.M."/>
            <person name="Roscito J.G."/>
            <person name="Kirilenko B.M."/>
            <person name="Davalos L.M."/>
            <person name="Corthals A.P."/>
            <person name="Power M.L."/>
            <person name="Jones G."/>
            <person name="Ransome R.D."/>
            <person name="Dechmann D.K.N."/>
            <person name="Locatelli A.G."/>
            <person name="Puechmaille S.J."/>
            <person name="Fedrigo O."/>
            <person name="Jarvis E.D."/>
            <person name="Hiller M."/>
            <person name="Vernes S.C."/>
            <person name="Myers E.W."/>
            <person name="Teeling E.C."/>
        </authorList>
    </citation>
    <scope>NUCLEOTIDE SEQUENCE [LARGE SCALE GENOMIC DNA]</scope>
    <source>
        <strain evidence="1">MRouAeg1</strain>
        <tissue evidence="1">Muscle</tissue>
    </source>
</reference>
<sequence length="204" mass="23132">MWGPGPVVTLCLFEVKVQVQNGSSHLSVALSELVMGREILLPAKENSPLNCLSLSLVKKKYPMEREVSLRTKIRPRPLIVMAPLRVRSLSDTMSCADCTVYGCWGDCQLIFFGKYNIQVSTLLNNEKTILILSSDNFWSTYIYDFDAFYNFNSIFTNIVNFFSSGLNILSFFNNYSDKATSRTFALVSPPPHLLQACRSHLKYM</sequence>
<evidence type="ECO:0000313" key="2">
    <source>
        <dbReference type="Proteomes" id="UP000593571"/>
    </source>
</evidence>
<dbReference type="Proteomes" id="UP000593571">
    <property type="component" value="Unassembled WGS sequence"/>
</dbReference>
<accession>A0A7J8F0S5</accession>
<protein>
    <submittedName>
        <fullName evidence="1">Uncharacterized protein</fullName>
    </submittedName>
</protein>
<comment type="caution">
    <text evidence="1">The sequence shown here is derived from an EMBL/GenBank/DDBJ whole genome shotgun (WGS) entry which is preliminary data.</text>
</comment>
<proteinExistence type="predicted"/>
<dbReference type="EMBL" id="JACASE010000008">
    <property type="protein sequence ID" value="KAF6441185.1"/>
    <property type="molecule type" value="Genomic_DNA"/>
</dbReference>